<keyword evidence="4" id="KW-0804">Transcription</keyword>
<dbReference type="InterPro" id="IPR000524">
    <property type="entry name" value="Tscrpt_reg_HTH_GntR"/>
</dbReference>
<dbReference type="SMART" id="SM00345">
    <property type="entry name" value="HTH_GNTR"/>
    <property type="match status" value="1"/>
</dbReference>
<dbReference type="EMBL" id="FUIG01000013">
    <property type="protein sequence ID" value="SJM29165.1"/>
    <property type="molecule type" value="Genomic_DNA"/>
</dbReference>
<keyword evidence="2" id="KW-0805">Transcription regulation</keyword>
<dbReference type="PANTHER" id="PTHR43537">
    <property type="entry name" value="TRANSCRIPTIONAL REGULATOR, GNTR FAMILY"/>
    <property type="match status" value="1"/>
</dbReference>
<dbReference type="PRINTS" id="PR00035">
    <property type="entry name" value="HTHGNTR"/>
</dbReference>
<dbReference type="PROSITE" id="PS50949">
    <property type="entry name" value="HTH_GNTR"/>
    <property type="match status" value="1"/>
</dbReference>
<dbReference type="AlphaFoldDB" id="A0A2P9ADI7"/>
<dbReference type="CDD" id="cd07377">
    <property type="entry name" value="WHTH_GntR"/>
    <property type="match status" value="1"/>
</dbReference>
<dbReference type="InterPro" id="IPR008920">
    <property type="entry name" value="TF_FadR/GntR_C"/>
</dbReference>
<keyword evidence="9" id="KW-1185">Reference proteome</keyword>
<accession>A0A2P9ADI7</accession>
<organism evidence="8 9">
    <name type="scientific">Mesorhizobium delmotii</name>
    <dbReference type="NCBI Taxonomy" id="1631247"/>
    <lineage>
        <taxon>Bacteria</taxon>
        <taxon>Pseudomonadati</taxon>
        <taxon>Pseudomonadota</taxon>
        <taxon>Alphaproteobacteria</taxon>
        <taxon>Hyphomicrobiales</taxon>
        <taxon>Phyllobacteriaceae</taxon>
        <taxon>Mesorhizobium</taxon>
    </lineage>
</organism>
<reference evidence="9" key="1">
    <citation type="submission" date="2016-12" db="EMBL/GenBank/DDBJ databases">
        <authorList>
            <person name="Brunel B."/>
        </authorList>
    </citation>
    <scope>NUCLEOTIDE SEQUENCE [LARGE SCALE GENOMIC DNA]</scope>
</reference>
<dbReference type="InterPro" id="IPR036388">
    <property type="entry name" value="WH-like_DNA-bd_sf"/>
</dbReference>
<dbReference type="Gene3D" id="1.20.120.530">
    <property type="entry name" value="GntR ligand-binding domain-like"/>
    <property type="match status" value="1"/>
</dbReference>
<evidence type="ECO:0000313" key="9">
    <source>
        <dbReference type="Proteomes" id="UP000245698"/>
    </source>
</evidence>
<gene>
    <name evidence="8" type="ORF">BQ8482_111095</name>
</gene>
<dbReference type="PANTHER" id="PTHR43537:SF34">
    <property type="entry name" value="PYRUVATE DEHYDROGENASE COMPLEX REPRESSOR"/>
    <property type="match status" value="1"/>
</dbReference>
<dbReference type="SMART" id="SM00895">
    <property type="entry name" value="FCD"/>
    <property type="match status" value="1"/>
</dbReference>
<dbReference type="SUPFAM" id="SSF46785">
    <property type="entry name" value="Winged helix' DNA-binding domain"/>
    <property type="match status" value="1"/>
</dbReference>
<evidence type="ECO:0000313" key="8">
    <source>
        <dbReference type="EMBL" id="SJM29165.1"/>
    </source>
</evidence>
<keyword evidence="3" id="KW-0238">DNA-binding</keyword>
<evidence type="ECO:0000256" key="6">
    <source>
        <dbReference type="ARBA" id="ARBA00039592"/>
    </source>
</evidence>
<protein>
    <recommendedName>
        <fullName evidence="6">Pyruvate dehydrogenase complex repressor</fullName>
    </recommendedName>
</protein>
<dbReference type="Gene3D" id="1.10.10.10">
    <property type="entry name" value="Winged helix-like DNA-binding domain superfamily/Winged helix DNA-binding domain"/>
    <property type="match status" value="1"/>
</dbReference>
<dbReference type="Pfam" id="PF00392">
    <property type="entry name" value="GntR"/>
    <property type="match status" value="1"/>
</dbReference>
<keyword evidence="1" id="KW-0678">Repressor</keyword>
<dbReference type="SUPFAM" id="SSF48008">
    <property type="entry name" value="GntR ligand-binding domain-like"/>
    <property type="match status" value="1"/>
</dbReference>
<comment type="function">
    <text evidence="5">Transcriptional repressor for the pyruvate dehydrogenase complex genes aceEF and lpd.</text>
</comment>
<dbReference type="InterPro" id="IPR036390">
    <property type="entry name" value="WH_DNA-bd_sf"/>
</dbReference>
<name>A0A2P9ADI7_9HYPH</name>
<dbReference type="InterPro" id="IPR011711">
    <property type="entry name" value="GntR_C"/>
</dbReference>
<evidence type="ECO:0000256" key="4">
    <source>
        <dbReference type="ARBA" id="ARBA00023163"/>
    </source>
</evidence>
<dbReference type="GO" id="GO:0003677">
    <property type="term" value="F:DNA binding"/>
    <property type="evidence" value="ECO:0007669"/>
    <property type="project" value="UniProtKB-KW"/>
</dbReference>
<dbReference type="Proteomes" id="UP000245698">
    <property type="component" value="Unassembled WGS sequence"/>
</dbReference>
<evidence type="ECO:0000256" key="5">
    <source>
        <dbReference type="ARBA" id="ARBA00037357"/>
    </source>
</evidence>
<sequence length="288" mass="32686">MTSWRRWLYLARHRFNPQASPLSDIFSRIEHSRTADEVMQQIESLILEGVLRTGDRLPGERELARRFEVSRPILRDALKALEGRGLLTTRPGGGTHVADVIGQLFTKPVTDLISMHRKAATDYLEYRREIEAVAAEYAARRATSDDLALLDRIMARMDEAHRTGNFDDEAEIDVEFHHAICECAHNIILLHTLRSCYRLLSEGVFQNRLLVFNVPGAREALLSQHQAIYAAVKAGDPAAARQAAMDHITHVERTMAEAERSGDWQRVSRLRLMQRSEAGDGEPARRRS</sequence>
<dbReference type="Pfam" id="PF07729">
    <property type="entry name" value="FCD"/>
    <property type="match status" value="1"/>
</dbReference>
<dbReference type="GO" id="GO:0003700">
    <property type="term" value="F:DNA-binding transcription factor activity"/>
    <property type="evidence" value="ECO:0007669"/>
    <property type="project" value="InterPro"/>
</dbReference>
<proteinExistence type="predicted"/>
<evidence type="ECO:0000256" key="3">
    <source>
        <dbReference type="ARBA" id="ARBA00023125"/>
    </source>
</evidence>
<evidence type="ECO:0000256" key="1">
    <source>
        <dbReference type="ARBA" id="ARBA00022491"/>
    </source>
</evidence>
<evidence type="ECO:0000259" key="7">
    <source>
        <dbReference type="PROSITE" id="PS50949"/>
    </source>
</evidence>
<evidence type="ECO:0000256" key="2">
    <source>
        <dbReference type="ARBA" id="ARBA00023015"/>
    </source>
</evidence>
<feature type="domain" description="HTH gntR-type" evidence="7">
    <location>
        <begin position="32"/>
        <end position="100"/>
    </location>
</feature>